<comment type="pathway">
    <text evidence="4 19">Cell wall biogenesis; peptidoglycan biosynthesis.</text>
</comment>
<feature type="active site" evidence="19">
    <location>
        <position position="169"/>
    </location>
</feature>
<dbReference type="Pfam" id="PF02873">
    <property type="entry name" value="MurB_C"/>
    <property type="match status" value="1"/>
</dbReference>
<evidence type="ECO:0000256" key="1">
    <source>
        <dbReference type="ARBA" id="ARBA00001974"/>
    </source>
</evidence>
<dbReference type="PANTHER" id="PTHR21071">
    <property type="entry name" value="UDP-N-ACETYLENOLPYRUVOYLGLUCOSAMINE REDUCTASE"/>
    <property type="match status" value="1"/>
</dbReference>
<evidence type="ECO:0000256" key="13">
    <source>
        <dbReference type="ARBA" id="ARBA00022984"/>
    </source>
</evidence>
<dbReference type="RefSeq" id="WP_203539413.1">
    <property type="nucleotide sequence ID" value="NZ_JAESND010000009.1"/>
</dbReference>
<dbReference type="EMBL" id="JAESND010000009">
    <property type="protein sequence ID" value="MBM3117186.1"/>
    <property type="molecule type" value="Genomic_DNA"/>
</dbReference>
<dbReference type="InterPro" id="IPR036635">
    <property type="entry name" value="MurB_C_sf"/>
</dbReference>
<dbReference type="PANTHER" id="PTHR21071:SF4">
    <property type="entry name" value="UDP-N-ACETYLENOLPYRUVOYLGLUCOSAMINE REDUCTASE"/>
    <property type="match status" value="1"/>
</dbReference>
<evidence type="ECO:0000256" key="6">
    <source>
        <dbReference type="ARBA" id="ARBA00015188"/>
    </source>
</evidence>
<dbReference type="NCBIfam" id="NF010478">
    <property type="entry name" value="PRK13903.1"/>
    <property type="match status" value="1"/>
</dbReference>
<dbReference type="InterPro" id="IPR011601">
    <property type="entry name" value="MurB_C"/>
</dbReference>
<dbReference type="Proteomes" id="UP000809431">
    <property type="component" value="Unassembled WGS sequence"/>
</dbReference>
<keyword evidence="14 19" id="KW-0560">Oxidoreductase</keyword>
<keyword evidence="8 19" id="KW-0132">Cell division</keyword>
<evidence type="ECO:0000256" key="17">
    <source>
        <dbReference type="ARBA" id="ARBA00031026"/>
    </source>
</evidence>
<evidence type="ECO:0000256" key="11">
    <source>
        <dbReference type="ARBA" id="ARBA00022857"/>
    </source>
</evidence>
<comment type="subcellular location">
    <subcellularLocation>
        <location evidence="3 19">Cytoplasm</location>
    </subcellularLocation>
</comment>
<dbReference type="Gene3D" id="3.30.43.10">
    <property type="entry name" value="Uridine Diphospho-n-acetylenolpyruvylglucosamine Reductase, domain 2"/>
    <property type="match status" value="1"/>
</dbReference>
<dbReference type="InterPro" id="IPR016167">
    <property type="entry name" value="FAD-bd_PCMH_sub1"/>
</dbReference>
<evidence type="ECO:0000256" key="4">
    <source>
        <dbReference type="ARBA" id="ARBA00004752"/>
    </source>
</evidence>
<accession>A0ABS2BQG0</accession>
<dbReference type="InterPro" id="IPR006094">
    <property type="entry name" value="Oxid_FAD_bind_N"/>
</dbReference>
<keyword evidence="11 19" id="KW-0521">NADP</keyword>
<dbReference type="Gene3D" id="3.30.465.10">
    <property type="match status" value="1"/>
</dbReference>
<dbReference type="InterPro" id="IPR036318">
    <property type="entry name" value="FAD-bd_PCMH-like_sf"/>
</dbReference>
<reference evidence="21 22" key="1">
    <citation type="submission" date="2021-01" db="EMBL/GenBank/DDBJ databases">
        <title>Draft Genome Sequence and Polyhydroxyalkanoate Biosynthetic Potential of Jeongeupia naejangsanensis Type Strain DSM 24253.</title>
        <authorList>
            <person name="Turrini P."/>
            <person name="Artuso I."/>
            <person name="Lugli G.A."/>
            <person name="Frangipani E."/>
            <person name="Ventura M."/>
            <person name="Visca P."/>
        </authorList>
    </citation>
    <scope>NUCLEOTIDE SEQUENCE [LARGE SCALE GENOMIC DNA]</scope>
    <source>
        <strain evidence="21 22">DSM 24253</strain>
    </source>
</reference>
<feature type="active site" description="Proton donor" evidence="19">
    <location>
        <position position="242"/>
    </location>
</feature>
<proteinExistence type="inferred from homology"/>
<name>A0ABS2BQG0_9NEIS</name>
<dbReference type="NCBIfam" id="TIGR00179">
    <property type="entry name" value="murB"/>
    <property type="match status" value="1"/>
</dbReference>
<evidence type="ECO:0000256" key="2">
    <source>
        <dbReference type="ARBA" id="ARBA00003921"/>
    </source>
</evidence>
<evidence type="ECO:0000256" key="7">
    <source>
        <dbReference type="ARBA" id="ARBA00022490"/>
    </source>
</evidence>
<feature type="active site" evidence="19">
    <location>
        <position position="338"/>
    </location>
</feature>
<gene>
    <name evidence="19 21" type="primary">murB</name>
    <name evidence="21" type="ORF">JMJ54_15235</name>
</gene>
<keyword evidence="15 19" id="KW-0131">Cell cycle</keyword>
<dbReference type="HAMAP" id="MF_00037">
    <property type="entry name" value="MurB"/>
    <property type="match status" value="1"/>
</dbReference>
<evidence type="ECO:0000256" key="19">
    <source>
        <dbReference type="HAMAP-Rule" id="MF_00037"/>
    </source>
</evidence>
<evidence type="ECO:0000256" key="12">
    <source>
        <dbReference type="ARBA" id="ARBA00022960"/>
    </source>
</evidence>
<evidence type="ECO:0000313" key="22">
    <source>
        <dbReference type="Proteomes" id="UP000809431"/>
    </source>
</evidence>
<evidence type="ECO:0000256" key="15">
    <source>
        <dbReference type="ARBA" id="ARBA00023306"/>
    </source>
</evidence>
<evidence type="ECO:0000256" key="8">
    <source>
        <dbReference type="ARBA" id="ARBA00022618"/>
    </source>
</evidence>
<keyword evidence="13 19" id="KW-0573">Peptidoglycan synthesis</keyword>
<feature type="domain" description="FAD-binding PCMH-type" evidence="20">
    <location>
        <begin position="22"/>
        <end position="193"/>
    </location>
</feature>
<dbReference type="GO" id="GO:0008762">
    <property type="term" value="F:UDP-N-acetylmuramate dehydrogenase activity"/>
    <property type="evidence" value="ECO:0007669"/>
    <property type="project" value="UniProtKB-EC"/>
</dbReference>
<evidence type="ECO:0000256" key="5">
    <source>
        <dbReference type="ARBA" id="ARBA00012518"/>
    </source>
</evidence>
<keyword evidence="7 19" id="KW-0963">Cytoplasm</keyword>
<evidence type="ECO:0000256" key="10">
    <source>
        <dbReference type="ARBA" id="ARBA00022827"/>
    </source>
</evidence>
<dbReference type="InterPro" id="IPR003170">
    <property type="entry name" value="MurB"/>
</dbReference>
<evidence type="ECO:0000256" key="18">
    <source>
        <dbReference type="ARBA" id="ARBA00048914"/>
    </source>
</evidence>
<comment type="catalytic activity">
    <reaction evidence="18 19">
        <text>UDP-N-acetyl-alpha-D-muramate + NADP(+) = UDP-N-acetyl-3-O-(1-carboxyvinyl)-alpha-D-glucosamine + NADPH + H(+)</text>
        <dbReference type="Rhea" id="RHEA:12248"/>
        <dbReference type="ChEBI" id="CHEBI:15378"/>
        <dbReference type="ChEBI" id="CHEBI:57783"/>
        <dbReference type="ChEBI" id="CHEBI:58349"/>
        <dbReference type="ChEBI" id="CHEBI:68483"/>
        <dbReference type="ChEBI" id="CHEBI:70757"/>
        <dbReference type="EC" id="1.3.1.98"/>
    </reaction>
</comment>
<evidence type="ECO:0000256" key="3">
    <source>
        <dbReference type="ARBA" id="ARBA00004496"/>
    </source>
</evidence>
<dbReference type="SUPFAM" id="SSF56194">
    <property type="entry name" value="Uridine diphospho-N-Acetylenolpyruvylglucosamine reductase, MurB, C-terminal domain"/>
    <property type="match status" value="1"/>
</dbReference>
<dbReference type="SUPFAM" id="SSF56176">
    <property type="entry name" value="FAD-binding/transporter-associated domain-like"/>
    <property type="match status" value="1"/>
</dbReference>
<comment type="function">
    <text evidence="2 19">Cell wall formation.</text>
</comment>
<dbReference type="Gene3D" id="3.90.78.10">
    <property type="entry name" value="UDP-N-acetylenolpyruvoylglucosamine reductase, C-terminal domain"/>
    <property type="match status" value="1"/>
</dbReference>
<comment type="cofactor">
    <cofactor evidence="1 19">
        <name>FAD</name>
        <dbReference type="ChEBI" id="CHEBI:57692"/>
    </cofactor>
</comment>
<evidence type="ECO:0000256" key="9">
    <source>
        <dbReference type="ARBA" id="ARBA00022630"/>
    </source>
</evidence>
<protein>
    <recommendedName>
        <fullName evidence="6 19">UDP-N-acetylenolpyruvoylglucosamine reductase</fullName>
        <ecNumber evidence="5 19">1.3.1.98</ecNumber>
    </recommendedName>
    <alternativeName>
        <fullName evidence="17 19">UDP-N-acetylmuramate dehydrogenase</fullName>
    </alternativeName>
</protein>
<dbReference type="PROSITE" id="PS51387">
    <property type="entry name" value="FAD_PCMH"/>
    <property type="match status" value="1"/>
</dbReference>
<keyword evidence="9 19" id="KW-0285">Flavoprotein</keyword>
<evidence type="ECO:0000256" key="14">
    <source>
        <dbReference type="ARBA" id="ARBA00023002"/>
    </source>
</evidence>
<evidence type="ECO:0000259" key="20">
    <source>
        <dbReference type="PROSITE" id="PS51387"/>
    </source>
</evidence>
<keyword evidence="16 19" id="KW-0961">Cell wall biogenesis/degradation</keyword>
<dbReference type="InterPro" id="IPR016166">
    <property type="entry name" value="FAD-bd_PCMH"/>
</dbReference>
<evidence type="ECO:0000313" key="21">
    <source>
        <dbReference type="EMBL" id="MBM3117186.1"/>
    </source>
</evidence>
<evidence type="ECO:0000256" key="16">
    <source>
        <dbReference type="ARBA" id="ARBA00023316"/>
    </source>
</evidence>
<dbReference type="InterPro" id="IPR016169">
    <property type="entry name" value="FAD-bd_PCMH_sub2"/>
</dbReference>
<keyword evidence="10 19" id="KW-0274">FAD</keyword>
<keyword evidence="22" id="KW-1185">Reference proteome</keyword>
<comment type="caution">
    <text evidence="21">The sequence shown here is derived from an EMBL/GenBank/DDBJ whole genome shotgun (WGS) entry which is preliminary data.</text>
</comment>
<dbReference type="NCBIfam" id="NF000755">
    <property type="entry name" value="PRK00046.1"/>
    <property type="match status" value="1"/>
</dbReference>
<organism evidence="21 22">
    <name type="scientific">Jeongeupia naejangsanensis</name>
    <dbReference type="NCBI Taxonomy" id="613195"/>
    <lineage>
        <taxon>Bacteria</taxon>
        <taxon>Pseudomonadati</taxon>
        <taxon>Pseudomonadota</taxon>
        <taxon>Betaproteobacteria</taxon>
        <taxon>Neisseriales</taxon>
        <taxon>Chitinibacteraceae</taxon>
        <taxon>Jeongeupia</taxon>
    </lineage>
</organism>
<keyword evidence="12 19" id="KW-0133">Cell shape</keyword>
<dbReference type="EC" id="1.3.1.98" evidence="5 19"/>
<comment type="similarity">
    <text evidence="19">Belongs to the MurB family.</text>
</comment>
<dbReference type="Pfam" id="PF01565">
    <property type="entry name" value="FAD_binding_4"/>
    <property type="match status" value="1"/>
</dbReference>
<sequence>MTISSPGVRTDVDLSPFNTLRLPARASRLLTIADPAQLAGIAGDAPLAAMPKHVLGGGSNLVLPDVVDGLVLQVGIKGRRVLAEDGDAVYVAAGAGEVWHDFVMWTLAQGWGGLENLALIPGTVGAAPVQNIGAYGVEVKDSLVELTAYRLDDGSARVFTHADCRFAYRDSVFKQEEAGRWLIGEVVFKLSKAAALHTGYGDIEAELAGAGLPRTPAGVAQAVINVRQRKLPDPAVIGNAGSFFKNPVVPAVLRDALVAAHPKLVSYPMPDGCYKLAAGWLIEQAGWKGRCLGPVGMYEKQALVLVNHGGAQRADVAALTAAVQSGVRACFGVLIESEPVWW</sequence>